<evidence type="ECO:0000256" key="6">
    <source>
        <dbReference type="ARBA" id="ARBA00023136"/>
    </source>
</evidence>
<evidence type="ECO:0000256" key="5">
    <source>
        <dbReference type="ARBA" id="ARBA00022989"/>
    </source>
</evidence>
<feature type="transmembrane region" description="Helical" evidence="7">
    <location>
        <begin position="151"/>
        <end position="171"/>
    </location>
</feature>
<dbReference type="GO" id="GO:0070069">
    <property type="term" value="C:cytochrome complex"/>
    <property type="evidence" value="ECO:0007669"/>
    <property type="project" value="TreeGrafter"/>
</dbReference>
<evidence type="ECO:0000313" key="9">
    <source>
        <dbReference type="Proteomes" id="UP001208888"/>
    </source>
</evidence>
<dbReference type="GO" id="GO:0009055">
    <property type="term" value="F:electron transfer activity"/>
    <property type="evidence" value="ECO:0007669"/>
    <property type="project" value="TreeGrafter"/>
</dbReference>
<keyword evidence="4 7" id="KW-0812">Transmembrane</keyword>
<comment type="caution">
    <text evidence="8">The sequence shown here is derived from an EMBL/GenBank/DDBJ whole genome shotgun (WGS) entry which is preliminary data.</text>
</comment>
<feature type="transmembrane region" description="Helical" evidence="7">
    <location>
        <begin position="112"/>
        <end position="131"/>
    </location>
</feature>
<gene>
    <name evidence="8" type="ORF">NB703_004565</name>
</gene>
<evidence type="ECO:0000256" key="3">
    <source>
        <dbReference type="ARBA" id="ARBA00022475"/>
    </source>
</evidence>
<feature type="transmembrane region" description="Helical" evidence="7">
    <location>
        <begin position="183"/>
        <end position="204"/>
    </location>
</feature>
<feature type="transmembrane region" description="Helical" evidence="7">
    <location>
        <begin position="56"/>
        <end position="74"/>
    </location>
</feature>
<proteinExistence type="inferred from homology"/>
<feature type="transmembrane region" description="Helical" evidence="7">
    <location>
        <begin position="216"/>
        <end position="234"/>
    </location>
</feature>
<feature type="transmembrane region" description="Helical" evidence="7">
    <location>
        <begin position="12"/>
        <end position="35"/>
    </location>
</feature>
<keyword evidence="6 7" id="KW-0472">Membrane</keyword>
<keyword evidence="3" id="KW-1003">Cell membrane</keyword>
<dbReference type="EMBL" id="JANFVX010000035">
    <property type="protein sequence ID" value="MCW0346472.1"/>
    <property type="molecule type" value="Genomic_DNA"/>
</dbReference>
<keyword evidence="5 7" id="KW-1133">Transmembrane helix</keyword>
<dbReference type="Pfam" id="PF02322">
    <property type="entry name" value="Cyt_bd_oxida_II"/>
    <property type="match status" value="1"/>
</dbReference>
<evidence type="ECO:0000313" key="8">
    <source>
        <dbReference type="EMBL" id="MCW0346472.1"/>
    </source>
</evidence>
<feature type="transmembrane region" description="Helical" evidence="7">
    <location>
        <begin position="286"/>
        <end position="309"/>
    </location>
</feature>
<protein>
    <submittedName>
        <fullName evidence="8">Cytochrome bd-I ubiquinol oxidase subunit 2</fullName>
    </submittedName>
</protein>
<dbReference type="PANTHER" id="PTHR43141">
    <property type="entry name" value="CYTOCHROME BD2 SUBUNIT II"/>
    <property type="match status" value="1"/>
</dbReference>
<comment type="similarity">
    <text evidence="2">Belongs to the cytochrome ubiquinol oxidase subunit 2 family.</text>
</comment>
<dbReference type="GO" id="GO:0005886">
    <property type="term" value="C:plasma membrane"/>
    <property type="evidence" value="ECO:0007669"/>
    <property type="project" value="UniProtKB-SubCell"/>
</dbReference>
<reference evidence="8" key="1">
    <citation type="submission" date="2022-06" db="EMBL/GenBank/DDBJ databases">
        <title>Dynamics of rice microbiomes reveals core vertical transmitted seed endophytes.</title>
        <authorList>
            <person name="Liao K."/>
            <person name="Zhang X."/>
        </authorList>
    </citation>
    <scope>NUCLEOTIDE SEQUENCE</scope>
    <source>
        <strain evidence="8">JT1-17</strain>
    </source>
</reference>
<feature type="transmembrane region" description="Helical" evidence="7">
    <location>
        <begin position="80"/>
        <end position="100"/>
    </location>
</feature>
<sequence>MSLDDLSAATVAFSLLIYLLLDGTDLGVGSVILFFDNEQDRRRLVQSILPVWDANETWIVLTAGALLALFPAAYSSIFNAVYVPLFLMFFSLFGRALALEYRGQASSRVKRWLDYILFIASFAAAFLQGYMAGLVVSGLPGETELSWLSGYGLLSGLGMVWVNSLLACCWIRWRVGGQANIRATHLSGWLLGLTFLFFIFNIAYLPAPWQKAISTLPGKISLALVVLCWAGLVVKLKSNASLSPLLFALLIVTFTFITLMTGMYPWLIPGTLTLSDASSGASSQYFLLAGLAIIMPLTLAYNSWAFWVFRGRIK</sequence>
<organism evidence="8 9">
    <name type="scientific">Pantoea ananas</name>
    <name type="common">Erwinia uredovora</name>
    <dbReference type="NCBI Taxonomy" id="553"/>
    <lineage>
        <taxon>Bacteria</taxon>
        <taxon>Pseudomonadati</taxon>
        <taxon>Pseudomonadota</taxon>
        <taxon>Gammaproteobacteria</taxon>
        <taxon>Enterobacterales</taxon>
        <taxon>Erwiniaceae</taxon>
        <taxon>Pantoea</taxon>
    </lineage>
</organism>
<comment type="subcellular location">
    <subcellularLocation>
        <location evidence="1">Cell membrane</location>
        <topology evidence="1">Multi-pass membrane protein</topology>
    </subcellularLocation>
</comment>
<evidence type="ECO:0000256" key="4">
    <source>
        <dbReference type="ARBA" id="ARBA00022692"/>
    </source>
</evidence>
<evidence type="ECO:0000256" key="7">
    <source>
        <dbReference type="SAM" id="Phobius"/>
    </source>
</evidence>
<dbReference type="RefSeq" id="WP_050598371.1">
    <property type="nucleotide sequence ID" value="NZ_CP081343.1"/>
</dbReference>
<name>A0AAJ1D3D9_PANAN</name>
<accession>A0AAJ1D3D9</accession>
<evidence type="ECO:0000256" key="1">
    <source>
        <dbReference type="ARBA" id="ARBA00004651"/>
    </source>
</evidence>
<dbReference type="GO" id="GO:0016682">
    <property type="term" value="F:oxidoreductase activity, acting on diphenols and related substances as donors, oxygen as acceptor"/>
    <property type="evidence" value="ECO:0007669"/>
    <property type="project" value="TreeGrafter"/>
</dbReference>
<dbReference type="PANTHER" id="PTHR43141:SF4">
    <property type="entry name" value="CYTOCHROME BD2 SUBUNIT II"/>
    <property type="match status" value="1"/>
</dbReference>
<dbReference type="GO" id="GO:0019646">
    <property type="term" value="P:aerobic electron transport chain"/>
    <property type="evidence" value="ECO:0007669"/>
    <property type="project" value="TreeGrafter"/>
</dbReference>
<dbReference type="InterPro" id="IPR003317">
    <property type="entry name" value="Cyt-d_oxidase_su2"/>
</dbReference>
<feature type="transmembrane region" description="Helical" evidence="7">
    <location>
        <begin position="246"/>
        <end position="266"/>
    </location>
</feature>
<dbReference type="AlphaFoldDB" id="A0AAJ1D3D9"/>
<evidence type="ECO:0000256" key="2">
    <source>
        <dbReference type="ARBA" id="ARBA00007543"/>
    </source>
</evidence>
<dbReference type="Proteomes" id="UP001208888">
    <property type="component" value="Unassembled WGS sequence"/>
</dbReference>